<reference evidence="2" key="1">
    <citation type="submission" date="2021-11" db="EMBL/GenBank/DDBJ databases">
        <authorList>
            <person name="Schell T."/>
        </authorList>
    </citation>
    <scope>NUCLEOTIDE SEQUENCE</scope>
    <source>
        <strain evidence="2">M5</strain>
    </source>
</reference>
<feature type="region of interest" description="Disordered" evidence="1">
    <location>
        <begin position="1"/>
        <end position="29"/>
    </location>
</feature>
<proteinExistence type="predicted"/>
<evidence type="ECO:0000313" key="2">
    <source>
        <dbReference type="EMBL" id="CAH0101101.1"/>
    </source>
</evidence>
<evidence type="ECO:0000256" key="1">
    <source>
        <dbReference type="SAM" id="MobiDB-lite"/>
    </source>
</evidence>
<accession>A0A8J2RBQ8</accession>
<protein>
    <submittedName>
        <fullName evidence="2">Uncharacterized protein</fullName>
    </submittedName>
</protein>
<evidence type="ECO:0000313" key="3">
    <source>
        <dbReference type="Proteomes" id="UP000789390"/>
    </source>
</evidence>
<feature type="compositionally biased region" description="Polar residues" evidence="1">
    <location>
        <begin position="16"/>
        <end position="29"/>
    </location>
</feature>
<comment type="caution">
    <text evidence="2">The sequence shown here is derived from an EMBL/GenBank/DDBJ whole genome shotgun (WGS) entry which is preliminary data.</text>
</comment>
<name>A0A8J2RBQ8_9CRUS</name>
<gene>
    <name evidence="2" type="ORF">DGAL_LOCUS3402</name>
</gene>
<keyword evidence="3" id="KW-1185">Reference proteome</keyword>
<organism evidence="2 3">
    <name type="scientific">Daphnia galeata</name>
    <dbReference type="NCBI Taxonomy" id="27404"/>
    <lineage>
        <taxon>Eukaryota</taxon>
        <taxon>Metazoa</taxon>
        <taxon>Ecdysozoa</taxon>
        <taxon>Arthropoda</taxon>
        <taxon>Crustacea</taxon>
        <taxon>Branchiopoda</taxon>
        <taxon>Diplostraca</taxon>
        <taxon>Cladocera</taxon>
        <taxon>Anomopoda</taxon>
        <taxon>Daphniidae</taxon>
        <taxon>Daphnia</taxon>
    </lineage>
</organism>
<dbReference type="EMBL" id="CAKKLH010000051">
    <property type="protein sequence ID" value="CAH0101101.1"/>
    <property type="molecule type" value="Genomic_DNA"/>
</dbReference>
<feature type="compositionally biased region" description="Basic residues" evidence="1">
    <location>
        <begin position="1"/>
        <end position="10"/>
    </location>
</feature>
<dbReference type="AlphaFoldDB" id="A0A8J2RBQ8"/>
<dbReference type="Proteomes" id="UP000789390">
    <property type="component" value="Unassembled WGS sequence"/>
</dbReference>
<sequence length="145" mass="16752">MSKSSLHRASKKFDPTNPNSSSLKRSIHNRQSFTSEQKITIHRLSNCFSETKPRPHLYDTENAEANEISIPHQWRLNKAAGSDWFALFLKRKRTSQARAAAVNHRFVDSSMRIYLNCKQSITFHQKTFLIVMKPTIQQALSHSIL</sequence>